<gene>
    <name evidence="5" type="ORF">PanWU01x14_188960</name>
</gene>
<reference evidence="6" key="1">
    <citation type="submission" date="2016-06" db="EMBL/GenBank/DDBJ databases">
        <title>Parallel loss of symbiosis genes in relatives of nitrogen-fixing non-legume Parasponia.</title>
        <authorList>
            <person name="Van Velzen R."/>
            <person name="Holmer R."/>
            <person name="Bu F."/>
            <person name="Rutten L."/>
            <person name="Van Zeijl A."/>
            <person name="Liu W."/>
            <person name="Santuari L."/>
            <person name="Cao Q."/>
            <person name="Sharma T."/>
            <person name="Shen D."/>
            <person name="Roswanjaya Y."/>
            <person name="Wardhani T."/>
            <person name="Kalhor M.S."/>
            <person name="Jansen J."/>
            <person name="Van den Hoogen J."/>
            <person name="Gungor B."/>
            <person name="Hartog M."/>
            <person name="Hontelez J."/>
            <person name="Verver J."/>
            <person name="Yang W.-C."/>
            <person name="Schijlen E."/>
            <person name="Repin R."/>
            <person name="Schilthuizen M."/>
            <person name="Schranz E."/>
            <person name="Heidstra R."/>
            <person name="Miyata K."/>
            <person name="Fedorova E."/>
            <person name="Kohlen W."/>
            <person name="Bisseling T."/>
            <person name="Smit S."/>
            <person name="Geurts R."/>
        </authorList>
    </citation>
    <scope>NUCLEOTIDE SEQUENCE [LARGE SCALE GENOMIC DNA]</scope>
    <source>
        <strain evidence="6">cv. WU1-14</strain>
    </source>
</reference>
<protein>
    <submittedName>
        <fullName evidence="5">Pentatricopeptide repeat</fullName>
    </submittedName>
</protein>
<evidence type="ECO:0000313" key="5">
    <source>
        <dbReference type="EMBL" id="PON55402.1"/>
    </source>
</evidence>
<keyword evidence="6" id="KW-1185">Reference proteome</keyword>
<evidence type="ECO:0000256" key="1">
    <source>
        <dbReference type="ARBA" id="ARBA00007626"/>
    </source>
</evidence>
<dbReference type="Gene3D" id="1.25.40.10">
    <property type="entry name" value="Tetratricopeptide repeat domain"/>
    <property type="match status" value="2"/>
</dbReference>
<comment type="caution">
    <text evidence="5">The sequence shown here is derived from an EMBL/GenBank/DDBJ whole genome shotgun (WGS) entry which is preliminary data.</text>
</comment>
<dbReference type="AlphaFoldDB" id="A0A2P5C2X1"/>
<dbReference type="InterPro" id="IPR011990">
    <property type="entry name" value="TPR-like_helical_dom_sf"/>
</dbReference>
<keyword evidence="4" id="KW-0472">Membrane</keyword>
<evidence type="ECO:0000256" key="3">
    <source>
        <dbReference type="PROSITE-ProRule" id="PRU00708"/>
    </source>
</evidence>
<dbReference type="InterPro" id="IPR002885">
    <property type="entry name" value="PPR_rpt"/>
</dbReference>
<sequence>MLFSSRSFRHIFFCGKAVEELSTRCNLASIRFIQNPIHLMPSKHKCCANQIISFPVVFFWTWPLFIVASRFIGNSRSFSTKTSPNEEEVVLNEIFAATAKGNALRSTSEICNAYIDKLCRSGNLSAAARFLKSLHDKHVFISSNAYEALLAAASEKNDIGLVSQVFIDAIGSSESWRPTSYLYIAKAFAKTNDYTRLFRFIKDVVELTFPSLKVLNRTILAFAEYRQIDQALLIFDQIKSLKCKPDLIMYNIILDILGRAGRVDKMLHEFSSMKEAGISPDVVSYNTLLNSLKKVGRVEMCAVYFKEMGDNRIQPDLLTYTALVDCFGRSGNIEESLRLFNEMKARQIRPSIYIYRSLVNNLRKMGKLELAMSLLKEMNSCTQSDLAGPEDFKQAIRKSMTIG</sequence>
<feature type="repeat" description="PPR" evidence="3">
    <location>
        <begin position="281"/>
        <end position="315"/>
    </location>
</feature>
<evidence type="ECO:0000256" key="4">
    <source>
        <dbReference type="SAM" id="Phobius"/>
    </source>
</evidence>
<dbReference type="NCBIfam" id="TIGR00756">
    <property type="entry name" value="PPR"/>
    <property type="match status" value="3"/>
</dbReference>
<dbReference type="Pfam" id="PF13812">
    <property type="entry name" value="PPR_3"/>
    <property type="match status" value="2"/>
</dbReference>
<dbReference type="Pfam" id="PF13041">
    <property type="entry name" value="PPR_2"/>
    <property type="match status" value="1"/>
</dbReference>
<accession>A0A2P5C2X1</accession>
<proteinExistence type="inferred from homology"/>
<dbReference type="PANTHER" id="PTHR47447:SF17">
    <property type="entry name" value="OS12G0638900 PROTEIN"/>
    <property type="match status" value="1"/>
</dbReference>
<dbReference type="SUPFAM" id="SSF81901">
    <property type="entry name" value="HCP-like"/>
    <property type="match status" value="1"/>
</dbReference>
<evidence type="ECO:0000313" key="6">
    <source>
        <dbReference type="Proteomes" id="UP000237105"/>
    </source>
</evidence>
<dbReference type="EMBL" id="JXTB01000184">
    <property type="protein sequence ID" value="PON55402.1"/>
    <property type="molecule type" value="Genomic_DNA"/>
</dbReference>
<feature type="repeat" description="PPR" evidence="3">
    <location>
        <begin position="246"/>
        <end position="280"/>
    </location>
</feature>
<feature type="transmembrane region" description="Helical" evidence="4">
    <location>
        <begin position="51"/>
        <end position="72"/>
    </location>
</feature>
<keyword evidence="2" id="KW-0677">Repeat</keyword>
<dbReference type="Proteomes" id="UP000237105">
    <property type="component" value="Unassembled WGS sequence"/>
</dbReference>
<evidence type="ECO:0000256" key="2">
    <source>
        <dbReference type="ARBA" id="ARBA00022737"/>
    </source>
</evidence>
<dbReference type="OrthoDB" id="185373at2759"/>
<feature type="repeat" description="PPR" evidence="3">
    <location>
        <begin position="316"/>
        <end position="350"/>
    </location>
</feature>
<dbReference type="PANTHER" id="PTHR47447">
    <property type="entry name" value="OS03G0856100 PROTEIN"/>
    <property type="match status" value="1"/>
</dbReference>
<organism evidence="5 6">
    <name type="scientific">Parasponia andersonii</name>
    <name type="common">Sponia andersonii</name>
    <dbReference type="NCBI Taxonomy" id="3476"/>
    <lineage>
        <taxon>Eukaryota</taxon>
        <taxon>Viridiplantae</taxon>
        <taxon>Streptophyta</taxon>
        <taxon>Embryophyta</taxon>
        <taxon>Tracheophyta</taxon>
        <taxon>Spermatophyta</taxon>
        <taxon>Magnoliopsida</taxon>
        <taxon>eudicotyledons</taxon>
        <taxon>Gunneridae</taxon>
        <taxon>Pentapetalae</taxon>
        <taxon>rosids</taxon>
        <taxon>fabids</taxon>
        <taxon>Rosales</taxon>
        <taxon>Cannabaceae</taxon>
        <taxon>Parasponia</taxon>
    </lineage>
</organism>
<dbReference type="PROSITE" id="PS51375">
    <property type="entry name" value="PPR"/>
    <property type="match status" value="3"/>
</dbReference>
<keyword evidence="4" id="KW-1133">Transmembrane helix</keyword>
<name>A0A2P5C2X1_PARAD</name>
<keyword evidence="4" id="KW-0812">Transmembrane</keyword>
<comment type="similarity">
    <text evidence="1">Belongs to the PPR family. P subfamily.</text>
</comment>